<evidence type="ECO:0000313" key="1">
    <source>
        <dbReference type="EnsemblPlants" id="LPERR02G22770.1"/>
    </source>
</evidence>
<organism evidence="1 2">
    <name type="scientific">Leersia perrieri</name>
    <dbReference type="NCBI Taxonomy" id="77586"/>
    <lineage>
        <taxon>Eukaryota</taxon>
        <taxon>Viridiplantae</taxon>
        <taxon>Streptophyta</taxon>
        <taxon>Embryophyta</taxon>
        <taxon>Tracheophyta</taxon>
        <taxon>Spermatophyta</taxon>
        <taxon>Magnoliopsida</taxon>
        <taxon>Liliopsida</taxon>
        <taxon>Poales</taxon>
        <taxon>Poaceae</taxon>
        <taxon>BOP clade</taxon>
        <taxon>Oryzoideae</taxon>
        <taxon>Oryzeae</taxon>
        <taxon>Oryzinae</taxon>
        <taxon>Leersia</taxon>
    </lineage>
</organism>
<reference evidence="1 2" key="1">
    <citation type="submission" date="2012-08" db="EMBL/GenBank/DDBJ databases">
        <title>Oryza genome evolution.</title>
        <authorList>
            <person name="Wing R.A."/>
        </authorList>
    </citation>
    <scope>NUCLEOTIDE SEQUENCE</scope>
</reference>
<evidence type="ECO:0000313" key="2">
    <source>
        <dbReference type="Proteomes" id="UP000032180"/>
    </source>
</evidence>
<sequence>MVVAGANGVRRCPWRSTGARGGRRHRRVVAGTRSLDGVDTAVDIVGCAVDLAGVNGAERGGRRADVGAERLWSSPFHRHCFRDWKKLE</sequence>
<reference evidence="1" key="3">
    <citation type="submission" date="2015-04" db="UniProtKB">
        <authorList>
            <consortium name="EnsemblPlants"/>
        </authorList>
    </citation>
    <scope>IDENTIFICATION</scope>
</reference>
<dbReference type="EnsemblPlants" id="LPERR02G22770.1">
    <property type="protein sequence ID" value="LPERR02G22770.1"/>
    <property type="gene ID" value="LPERR02G22770"/>
</dbReference>
<keyword evidence="2" id="KW-1185">Reference proteome</keyword>
<dbReference type="Gramene" id="LPERR02G22770.1">
    <property type="protein sequence ID" value="LPERR02G22770.1"/>
    <property type="gene ID" value="LPERR02G22770"/>
</dbReference>
<dbReference type="AlphaFoldDB" id="A0A0D9VJI9"/>
<dbReference type="HOGENOM" id="CLU_2472320_0_0_1"/>
<reference evidence="2" key="2">
    <citation type="submission" date="2013-12" db="EMBL/GenBank/DDBJ databases">
        <authorList>
            <person name="Yu Y."/>
            <person name="Lee S."/>
            <person name="de Baynast K."/>
            <person name="Wissotski M."/>
            <person name="Liu L."/>
            <person name="Talag J."/>
            <person name="Goicoechea J."/>
            <person name="Angelova A."/>
            <person name="Jetty R."/>
            <person name="Kudrna D."/>
            <person name="Golser W."/>
            <person name="Rivera L."/>
            <person name="Zhang J."/>
            <person name="Wing R."/>
        </authorList>
    </citation>
    <scope>NUCLEOTIDE SEQUENCE</scope>
</reference>
<protein>
    <submittedName>
        <fullName evidence="1">Uncharacterized protein</fullName>
    </submittedName>
</protein>
<name>A0A0D9VJI9_9ORYZ</name>
<accession>A0A0D9VJI9</accession>
<dbReference type="Proteomes" id="UP000032180">
    <property type="component" value="Chromosome 2"/>
</dbReference>
<proteinExistence type="predicted"/>